<dbReference type="Gene3D" id="3.30.465.10">
    <property type="match status" value="1"/>
</dbReference>
<dbReference type="Proteomes" id="UP000177876">
    <property type="component" value="Unassembled WGS sequence"/>
</dbReference>
<dbReference type="SMART" id="SM01091">
    <property type="entry name" value="CorC_HlyC"/>
    <property type="match status" value="1"/>
</dbReference>
<feature type="transmembrane region" description="Helical" evidence="10">
    <location>
        <begin position="68"/>
        <end position="92"/>
    </location>
</feature>
<dbReference type="Pfam" id="PF00571">
    <property type="entry name" value="CBS"/>
    <property type="match status" value="2"/>
</dbReference>
<comment type="subcellular location">
    <subcellularLocation>
        <location evidence="1">Membrane</location>
        <topology evidence="1">Multi-pass membrane protein</topology>
    </subcellularLocation>
</comment>
<dbReference type="EMBL" id="MELK01000050">
    <property type="protein sequence ID" value="OFW56043.1"/>
    <property type="molecule type" value="Genomic_DNA"/>
</dbReference>
<evidence type="ECO:0000256" key="5">
    <source>
        <dbReference type="ARBA" id="ARBA00022989"/>
    </source>
</evidence>
<dbReference type="InterPro" id="IPR046342">
    <property type="entry name" value="CBS_dom_sf"/>
</dbReference>
<protein>
    <recommendedName>
        <fullName evidence="15">HlyC/CorC family transporter</fullName>
    </recommendedName>
</protein>
<feature type="domain" description="CBS" evidence="11">
    <location>
        <begin position="215"/>
        <end position="275"/>
    </location>
</feature>
<organism evidence="13 14">
    <name type="scientific">Candidatus Solincola sediminis</name>
    <dbReference type="NCBI Taxonomy" id="1797199"/>
    <lineage>
        <taxon>Bacteria</taxon>
        <taxon>Bacillati</taxon>
        <taxon>Actinomycetota</taxon>
        <taxon>Candidatus Geothermincolia</taxon>
        <taxon>Candidatus Geothermincolales</taxon>
        <taxon>Candidatus Geothermincolaceae</taxon>
        <taxon>Candidatus Solincola</taxon>
    </lineage>
</organism>
<proteinExistence type="inferred from homology"/>
<evidence type="ECO:0000256" key="10">
    <source>
        <dbReference type="SAM" id="Phobius"/>
    </source>
</evidence>
<evidence type="ECO:0000256" key="4">
    <source>
        <dbReference type="ARBA" id="ARBA00022737"/>
    </source>
</evidence>
<dbReference type="PANTHER" id="PTHR22777">
    <property type="entry name" value="HEMOLYSIN-RELATED"/>
    <property type="match status" value="1"/>
</dbReference>
<dbReference type="STRING" id="1797197.A2Y75_04615"/>
<evidence type="ECO:0000256" key="8">
    <source>
        <dbReference type="PROSITE-ProRule" id="PRU00703"/>
    </source>
</evidence>
<dbReference type="InterPro" id="IPR036318">
    <property type="entry name" value="FAD-bd_PCMH-like_sf"/>
</dbReference>
<evidence type="ECO:0008006" key="15">
    <source>
        <dbReference type="Google" id="ProtNLM"/>
    </source>
</evidence>
<dbReference type="FunFam" id="3.10.580.10:FF:000002">
    <property type="entry name" value="Magnesium/cobalt efflux protein CorC"/>
    <property type="match status" value="1"/>
</dbReference>
<dbReference type="Gene3D" id="3.10.580.10">
    <property type="entry name" value="CBS-domain"/>
    <property type="match status" value="1"/>
</dbReference>
<dbReference type="SMART" id="SM00116">
    <property type="entry name" value="CBS"/>
    <property type="match status" value="2"/>
</dbReference>
<comment type="caution">
    <text evidence="13">The sequence shown here is derived from an EMBL/GenBank/DDBJ whole genome shotgun (WGS) entry which is preliminary data.</text>
</comment>
<dbReference type="Pfam" id="PF03471">
    <property type="entry name" value="CorC_HlyC"/>
    <property type="match status" value="1"/>
</dbReference>
<keyword evidence="5 9" id="KW-1133">Transmembrane helix</keyword>
<keyword evidence="4" id="KW-0677">Repeat</keyword>
<reference evidence="13 14" key="1">
    <citation type="journal article" date="2016" name="Nat. Commun.">
        <title>Thousands of microbial genomes shed light on interconnected biogeochemical processes in an aquifer system.</title>
        <authorList>
            <person name="Anantharaman K."/>
            <person name="Brown C.T."/>
            <person name="Hug L.A."/>
            <person name="Sharon I."/>
            <person name="Castelle C.J."/>
            <person name="Probst A.J."/>
            <person name="Thomas B.C."/>
            <person name="Singh A."/>
            <person name="Wilkins M.J."/>
            <person name="Karaoz U."/>
            <person name="Brodie E.L."/>
            <person name="Williams K.H."/>
            <person name="Hubbard S.S."/>
            <person name="Banfield J.F."/>
        </authorList>
    </citation>
    <scope>NUCLEOTIDE SEQUENCE [LARGE SCALE GENOMIC DNA]</scope>
</reference>
<sequence>MTAQIGISAFEIVWRILLLVLFLALSAFFSASEIALVSINRFRIMSLKEEGHRKAGSLEKLLDQPNRFLSTILVFTLLIQVGAAAVATSLALALKLPVATALATGVMTFLIFIFSEMAPKTYASNNPEKVAFFVAPYINLLARIFYPAVRLLIYISNGVIRLFGGKVYKEGPFVTEGDIKALVSAAEEQDVIEEEEKKLIHSIFEFGDTLVREVMIPRTDMVMLSDEAGLEEALQEILKSGFSRIPVYHKDFDHIIGVLYAKDLLPYLKRGESDVRPSGFLREPYFVPETKRVSELLTELRTGPMHMAIVLDEYGGTAGLVTIEDLIEEIVGEIFDEYDRALVLYEHLGDGKYSFDARISIDDLNELLATDLPAHEWDTLGGLMYNLMGKIPKQGESIEFEGLRLSAQKVVGRRIDKVLIEVLERPESETE</sequence>
<dbReference type="InterPro" id="IPR044751">
    <property type="entry name" value="Ion_transp-like_CBS"/>
</dbReference>
<dbReference type="GO" id="GO:0005886">
    <property type="term" value="C:plasma membrane"/>
    <property type="evidence" value="ECO:0007669"/>
    <property type="project" value="TreeGrafter"/>
</dbReference>
<dbReference type="SUPFAM" id="SSF54631">
    <property type="entry name" value="CBS-domain pair"/>
    <property type="match status" value="1"/>
</dbReference>
<dbReference type="PANTHER" id="PTHR22777:SF17">
    <property type="entry name" value="UPF0053 PROTEIN SLL0260"/>
    <property type="match status" value="1"/>
</dbReference>
<name>A0A1F2WGQ1_9ACTN</name>
<evidence type="ECO:0000256" key="3">
    <source>
        <dbReference type="ARBA" id="ARBA00022692"/>
    </source>
</evidence>
<evidence type="ECO:0000256" key="9">
    <source>
        <dbReference type="PROSITE-ProRule" id="PRU01193"/>
    </source>
</evidence>
<evidence type="ECO:0000256" key="1">
    <source>
        <dbReference type="ARBA" id="ARBA00004141"/>
    </source>
</evidence>
<dbReference type="InterPro" id="IPR000644">
    <property type="entry name" value="CBS_dom"/>
</dbReference>
<evidence type="ECO:0000313" key="13">
    <source>
        <dbReference type="EMBL" id="OFW56043.1"/>
    </source>
</evidence>
<dbReference type="InterPro" id="IPR016169">
    <property type="entry name" value="FAD-bd_PCMH_sub2"/>
</dbReference>
<comment type="similarity">
    <text evidence="2">Belongs to the UPF0053 family.</text>
</comment>
<evidence type="ECO:0000256" key="6">
    <source>
        <dbReference type="ARBA" id="ARBA00023122"/>
    </source>
</evidence>
<dbReference type="PROSITE" id="PS51371">
    <property type="entry name" value="CBS"/>
    <property type="match status" value="2"/>
</dbReference>
<feature type="transmembrane region" description="Helical" evidence="10">
    <location>
        <begin position="130"/>
        <end position="149"/>
    </location>
</feature>
<dbReference type="GO" id="GO:0050660">
    <property type="term" value="F:flavin adenine dinucleotide binding"/>
    <property type="evidence" value="ECO:0007669"/>
    <property type="project" value="InterPro"/>
</dbReference>
<dbReference type="SUPFAM" id="SSF56176">
    <property type="entry name" value="FAD-binding/transporter-associated domain-like"/>
    <property type="match status" value="1"/>
</dbReference>
<feature type="domain" description="CNNM transmembrane" evidence="12">
    <location>
        <begin position="8"/>
        <end position="196"/>
    </location>
</feature>
<feature type="transmembrane region" description="Helical" evidence="10">
    <location>
        <begin position="12"/>
        <end position="39"/>
    </location>
</feature>
<feature type="domain" description="CBS" evidence="11">
    <location>
        <begin position="280"/>
        <end position="337"/>
    </location>
</feature>
<accession>A0A1F2WGQ1</accession>
<keyword evidence="6 8" id="KW-0129">CBS domain</keyword>
<dbReference type="Pfam" id="PF01595">
    <property type="entry name" value="CNNM"/>
    <property type="match status" value="1"/>
</dbReference>
<evidence type="ECO:0000259" key="11">
    <source>
        <dbReference type="PROSITE" id="PS51371"/>
    </source>
</evidence>
<evidence type="ECO:0000313" key="14">
    <source>
        <dbReference type="Proteomes" id="UP000177876"/>
    </source>
</evidence>
<dbReference type="InterPro" id="IPR002550">
    <property type="entry name" value="CNNM"/>
</dbReference>
<dbReference type="InterPro" id="IPR005170">
    <property type="entry name" value="Transptr-assoc_dom"/>
</dbReference>
<evidence type="ECO:0000259" key="12">
    <source>
        <dbReference type="PROSITE" id="PS51846"/>
    </source>
</evidence>
<dbReference type="PROSITE" id="PS51846">
    <property type="entry name" value="CNNM"/>
    <property type="match status" value="1"/>
</dbReference>
<gene>
    <name evidence="13" type="ORF">A2Y75_04615</name>
</gene>
<evidence type="ECO:0000256" key="2">
    <source>
        <dbReference type="ARBA" id="ARBA00006337"/>
    </source>
</evidence>
<keyword evidence="3 9" id="KW-0812">Transmembrane</keyword>
<feature type="transmembrane region" description="Helical" evidence="10">
    <location>
        <begin position="98"/>
        <end position="118"/>
    </location>
</feature>
<dbReference type="CDD" id="cd04590">
    <property type="entry name" value="CBS_pair_CorC_HlyC_assoc"/>
    <property type="match status" value="1"/>
</dbReference>
<dbReference type="AlphaFoldDB" id="A0A1F2WGQ1"/>
<evidence type="ECO:0000256" key="7">
    <source>
        <dbReference type="ARBA" id="ARBA00023136"/>
    </source>
</evidence>
<keyword evidence="7 9" id="KW-0472">Membrane</keyword>